<dbReference type="InterPro" id="IPR000618">
    <property type="entry name" value="Insect_cuticle"/>
</dbReference>
<name>A0A182Q923_9DIPT</name>
<dbReference type="PANTHER" id="PTHR10380:SF237">
    <property type="entry name" value="CUTICULAR PROTEIN 65AU, ISOFORM A-RELATED"/>
    <property type="match status" value="1"/>
</dbReference>
<evidence type="ECO:0000256" key="2">
    <source>
        <dbReference type="PROSITE-ProRule" id="PRU00497"/>
    </source>
</evidence>
<sequence length="187" mass="19935">MHGPQTVTNGEAQKPTQRMALALRLPTSNRHGMGSIMFGKLVAVTVALVVCSVQAAPQKRLIGGPALGTAESQAVILAQDHNHDPSGAYNYRYETSNGISAQQTSYDGANAAGEYSYTGPDGVLYRVAYNADTYGFQPQGAHLPVEPPVPPHVLKSLEDIRANPPRDQEFNLAALDAQIARLRATLG</sequence>
<dbReference type="STRING" id="69004.A0A182Q923"/>
<dbReference type="PANTHER" id="PTHR10380">
    <property type="entry name" value="CUTICLE PROTEIN"/>
    <property type="match status" value="1"/>
</dbReference>
<dbReference type="EnsemblMetazoa" id="AFAF005473-RA">
    <property type="protein sequence ID" value="AFAF005473-PA"/>
    <property type="gene ID" value="AFAF005473"/>
</dbReference>
<dbReference type="EMBL" id="AXCN02000436">
    <property type="status" value="NOT_ANNOTATED_CDS"/>
    <property type="molecule type" value="Genomic_DNA"/>
</dbReference>
<evidence type="ECO:0000256" key="1">
    <source>
        <dbReference type="ARBA" id="ARBA00022460"/>
    </source>
</evidence>
<dbReference type="GO" id="GO:0008010">
    <property type="term" value="F:structural constituent of chitin-based larval cuticle"/>
    <property type="evidence" value="ECO:0007669"/>
    <property type="project" value="TreeGrafter"/>
</dbReference>
<reference evidence="3" key="2">
    <citation type="submission" date="2020-05" db="UniProtKB">
        <authorList>
            <consortium name="EnsemblMetazoa"/>
        </authorList>
    </citation>
    <scope>IDENTIFICATION</scope>
    <source>
        <strain evidence="3">FAR1</strain>
    </source>
</reference>
<dbReference type="GO" id="GO:0062129">
    <property type="term" value="C:chitin-based extracellular matrix"/>
    <property type="evidence" value="ECO:0007669"/>
    <property type="project" value="TreeGrafter"/>
</dbReference>
<organism evidence="3 4">
    <name type="scientific">Anopheles farauti</name>
    <dbReference type="NCBI Taxonomy" id="69004"/>
    <lineage>
        <taxon>Eukaryota</taxon>
        <taxon>Metazoa</taxon>
        <taxon>Ecdysozoa</taxon>
        <taxon>Arthropoda</taxon>
        <taxon>Hexapoda</taxon>
        <taxon>Insecta</taxon>
        <taxon>Pterygota</taxon>
        <taxon>Neoptera</taxon>
        <taxon>Endopterygota</taxon>
        <taxon>Diptera</taxon>
        <taxon>Nematocera</taxon>
        <taxon>Culicoidea</taxon>
        <taxon>Culicidae</taxon>
        <taxon>Anophelinae</taxon>
        <taxon>Anopheles</taxon>
    </lineage>
</organism>
<dbReference type="InterPro" id="IPR050468">
    <property type="entry name" value="Cuticle_Struct_Prot"/>
</dbReference>
<dbReference type="PROSITE" id="PS51155">
    <property type="entry name" value="CHIT_BIND_RR_2"/>
    <property type="match status" value="1"/>
</dbReference>
<dbReference type="PRINTS" id="PR00947">
    <property type="entry name" value="CUTICLE"/>
</dbReference>
<accession>A0A182Q923</accession>
<dbReference type="Pfam" id="PF00379">
    <property type="entry name" value="Chitin_bind_4"/>
    <property type="match status" value="1"/>
</dbReference>
<keyword evidence="4" id="KW-1185">Reference proteome</keyword>
<reference evidence="4" key="1">
    <citation type="submission" date="2014-01" db="EMBL/GenBank/DDBJ databases">
        <title>The Genome Sequence of Anopheles farauti FAR1 (V2).</title>
        <authorList>
            <consortium name="The Broad Institute Genomics Platform"/>
            <person name="Neafsey D.E."/>
            <person name="Besansky N."/>
            <person name="Howell P."/>
            <person name="Walton C."/>
            <person name="Young S.K."/>
            <person name="Zeng Q."/>
            <person name="Gargeya S."/>
            <person name="Fitzgerald M."/>
            <person name="Haas B."/>
            <person name="Abouelleil A."/>
            <person name="Allen A.W."/>
            <person name="Alvarado L."/>
            <person name="Arachchi H.M."/>
            <person name="Berlin A.M."/>
            <person name="Chapman S.B."/>
            <person name="Gainer-Dewar J."/>
            <person name="Goldberg J."/>
            <person name="Griggs A."/>
            <person name="Gujja S."/>
            <person name="Hansen M."/>
            <person name="Howarth C."/>
            <person name="Imamovic A."/>
            <person name="Ireland A."/>
            <person name="Larimer J."/>
            <person name="McCowan C."/>
            <person name="Murphy C."/>
            <person name="Pearson M."/>
            <person name="Poon T.W."/>
            <person name="Priest M."/>
            <person name="Roberts A."/>
            <person name="Saif S."/>
            <person name="Shea T."/>
            <person name="Sisk P."/>
            <person name="Sykes S."/>
            <person name="Wortman J."/>
            <person name="Nusbaum C."/>
            <person name="Birren B."/>
        </authorList>
    </citation>
    <scope>NUCLEOTIDE SEQUENCE [LARGE SCALE GENOMIC DNA]</scope>
    <source>
        <strain evidence="4">FAR1</strain>
    </source>
</reference>
<evidence type="ECO:0000313" key="3">
    <source>
        <dbReference type="EnsemblMetazoa" id="AFAF005473-PA"/>
    </source>
</evidence>
<dbReference type="PROSITE" id="PS00233">
    <property type="entry name" value="CHIT_BIND_RR_1"/>
    <property type="match status" value="1"/>
</dbReference>
<evidence type="ECO:0000313" key="4">
    <source>
        <dbReference type="Proteomes" id="UP000075886"/>
    </source>
</evidence>
<protein>
    <submittedName>
        <fullName evidence="3">Uncharacterized protein</fullName>
    </submittedName>
</protein>
<dbReference type="InterPro" id="IPR031311">
    <property type="entry name" value="CHIT_BIND_RR_consensus"/>
</dbReference>
<keyword evidence="1 2" id="KW-0193">Cuticle</keyword>
<dbReference type="AlphaFoldDB" id="A0A182Q923"/>
<dbReference type="VEuPathDB" id="VectorBase:AFAF005473"/>
<proteinExistence type="predicted"/>
<dbReference type="Proteomes" id="UP000075886">
    <property type="component" value="Unassembled WGS sequence"/>
</dbReference>